<dbReference type="PRINTS" id="PR00984">
    <property type="entry name" value="TRNASYNTHILE"/>
</dbReference>
<dbReference type="InterPro" id="IPR009008">
    <property type="entry name" value="Val/Leu/Ile-tRNA-synth_edit"/>
</dbReference>
<gene>
    <name evidence="8 11" type="primary">ileS</name>
    <name evidence="11" type="ORF">O6R05_02750</name>
</gene>
<accession>A0ABY7QUM9</accession>
<evidence type="ECO:0000256" key="7">
    <source>
        <dbReference type="ARBA" id="ARBA00048359"/>
    </source>
</evidence>
<evidence type="ECO:0000256" key="2">
    <source>
        <dbReference type="ARBA" id="ARBA00022741"/>
    </source>
</evidence>
<dbReference type="SUPFAM" id="SSF47323">
    <property type="entry name" value="Anticodon-binding domain of a subclass of class I aminoacyl-tRNA synthetases"/>
    <property type="match status" value="1"/>
</dbReference>
<feature type="domain" description="Methionyl/Valyl/Leucyl/Isoleucyl-tRNA synthetase anticodon-binding" evidence="10">
    <location>
        <begin position="678"/>
        <end position="825"/>
    </location>
</feature>
<dbReference type="CDD" id="cd07961">
    <property type="entry name" value="Anticodon_Ia_Ile_ABEc"/>
    <property type="match status" value="1"/>
</dbReference>
<comment type="similarity">
    <text evidence="8">Belongs to the class-I aminoacyl-tRNA synthetase family. IleS type 2 subfamily.</text>
</comment>
<evidence type="ECO:0000256" key="8">
    <source>
        <dbReference type="HAMAP-Rule" id="MF_02003"/>
    </source>
</evidence>
<name>A0ABY7QUM9_9FIRM</name>
<keyword evidence="12" id="KW-1185">Reference proteome</keyword>
<dbReference type="InterPro" id="IPR014729">
    <property type="entry name" value="Rossmann-like_a/b/a_fold"/>
</dbReference>
<evidence type="ECO:0000256" key="5">
    <source>
        <dbReference type="ARBA" id="ARBA00023146"/>
    </source>
</evidence>
<feature type="short sequence motif" description="'KMSKS' region" evidence="8">
    <location>
        <begin position="591"/>
        <end position="595"/>
    </location>
</feature>
<keyword evidence="8" id="KW-0862">Zinc</keyword>
<feature type="short sequence motif" description="'HIGH' region" evidence="8">
    <location>
        <begin position="49"/>
        <end position="59"/>
    </location>
</feature>
<dbReference type="InterPro" id="IPR002301">
    <property type="entry name" value="Ile-tRNA-ligase"/>
</dbReference>
<dbReference type="RefSeq" id="WP_271192013.1">
    <property type="nucleotide sequence ID" value="NZ_CP115667.1"/>
</dbReference>
<dbReference type="InterPro" id="IPR009080">
    <property type="entry name" value="tRNAsynth_Ia_anticodon-bd"/>
</dbReference>
<dbReference type="Gene3D" id="3.40.50.620">
    <property type="entry name" value="HUPs"/>
    <property type="match status" value="2"/>
</dbReference>
<keyword evidence="4 8" id="KW-0648">Protein biosynthesis</keyword>
<evidence type="ECO:0000313" key="12">
    <source>
        <dbReference type="Proteomes" id="UP001210339"/>
    </source>
</evidence>
<feature type="domain" description="Aminoacyl-tRNA synthetase class Ia" evidence="9">
    <location>
        <begin position="20"/>
        <end position="622"/>
    </location>
</feature>
<evidence type="ECO:0000256" key="4">
    <source>
        <dbReference type="ARBA" id="ARBA00022917"/>
    </source>
</evidence>
<dbReference type="HAMAP" id="MF_02003">
    <property type="entry name" value="Ile_tRNA_synth_type2"/>
    <property type="match status" value="1"/>
</dbReference>
<feature type="binding site" evidence="8">
    <location>
        <position position="594"/>
    </location>
    <ligand>
        <name>ATP</name>
        <dbReference type="ChEBI" id="CHEBI:30616"/>
    </ligand>
</feature>
<dbReference type="EC" id="6.1.1.5" evidence="8"/>
<comment type="subcellular location">
    <subcellularLocation>
        <location evidence="8">Cytoplasm</location>
    </subcellularLocation>
</comment>
<keyword evidence="8" id="KW-0479">Metal-binding</keyword>
<sequence length="1031" mass="119456">MKQFKPLSKEPVAQREEKISAYWDEIDLLKRSVETRDGKENFIFYEGPPTANGKPGIHHVISRTLKDLTCRYKTMSGYKVTRKAGWDTHGLPVEIEVEKKLGLHNKQDIEKYGVAAFNEKCRESVWEYESEWRRITRRMAYLIDMDDPYVTLDNNYIESVWALYNEFFKQGLIYEGHKILPYCPRCGTGLASHEVAQGYEEIKTTTVTAKFKLKGKDNEYFLAWTTTPWTLPSNVALAVNPNVDYVKVKVHDDIYYLAKDLADKVIDHEYEVLETFKGKELEYMEYEQLLDFIQPDKKAFYVVCADYVTTEDGTGIVHTAPGFGEDDYQTGRRYDLPVLKPVDEAGQFTETPWKGTFVIDADPEIIQYLIEHDLIFSKHKFMHNYPHCWRCHTPLIYYAHPSWYIEVTKLKEKLVENNKGVNWFPDFVGEKRFGNWLENLNDWAISRQRYWGTPLPIWRCDECGHTTSVGSRKELKERAIEDISEDIELHRPYVDDVHLKCDKCGHTMSRIPEVGDVWFDSGAMPFAQWHYPFEHQDDFESLFPADFICEGIDQTRGWFYSLLAIATLFKGKSPYKNVLVNDLILDKHGKKMSKSKGNTVAPLELFDKYGADVVRWYLLYVSPPWTPTKFDEDGLREVESKFFRSLRNIYNFFSLYANTDNLTPDDFDVAYEARDDIDKWLLSKYNRLLSDVEADMNAFDVTKVVRTIQNFVIEDLSNWYIRRNRRRFWKSEVDNDKRAVFATTYEVLLGLSKLIAPFVPFIAEELYENLTENESVHIEYYPRADVSKFQPEIEARMDLVRDLVALGRASRENAKIKVRQPLSKVIIDGNYKTLTSGLDELIKEELNVKAVDYEDDLSQFMNYELKPNFKVAGSILGSKIKDFSKYLQSVNAKDFVQALEAGPVSVELNGEPTDIVKDYILINIKSKPGFDVTMENNRFVILDTELTDELVNEGFVREFISKVQQMRKANDFDILDHIAVTYDVDENVAAALQASADYIKSEVLADSLEASDGGEAVDLNGHEGRIRVTKL</sequence>
<dbReference type="InterPro" id="IPR013155">
    <property type="entry name" value="M/V/L/I-tRNA-synth_anticd-bd"/>
</dbReference>
<dbReference type="Pfam" id="PF00133">
    <property type="entry name" value="tRNA-synt_1"/>
    <property type="match status" value="1"/>
</dbReference>
<dbReference type="NCBIfam" id="TIGR00392">
    <property type="entry name" value="ileS"/>
    <property type="match status" value="1"/>
</dbReference>
<dbReference type="CDD" id="cd00818">
    <property type="entry name" value="IleRS_core"/>
    <property type="match status" value="1"/>
</dbReference>
<keyword evidence="1 8" id="KW-0436">Ligase</keyword>
<proteinExistence type="inferred from homology"/>
<dbReference type="PANTHER" id="PTHR42780:SF1">
    <property type="entry name" value="ISOLEUCINE--TRNA LIGASE, CYTOPLASMIC"/>
    <property type="match status" value="1"/>
</dbReference>
<evidence type="ECO:0000259" key="10">
    <source>
        <dbReference type="Pfam" id="PF08264"/>
    </source>
</evidence>
<evidence type="ECO:0000256" key="1">
    <source>
        <dbReference type="ARBA" id="ARBA00022598"/>
    </source>
</evidence>
<comment type="subunit">
    <text evidence="8">Monomer.</text>
</comment>
<dbReference type="SUPFAM" id="SSF50677">
    <property type="entry name" value="ValRS/IleRS/LeuRS editing domain"/>
    <property type="match status" value="1"/>
</dbReference>
<keyword evidence="5 8" id="KW-0030">Aminoacyl-tRNA synthetase</keyword>
<keyword evidence="2 8" id="KW-0547">Nucleotide-binding</keyword>
<dbReference type="Gene3D" id="1.10.730.10">
    <property type="entry name" value="Isoleucyl-tRNA Synthetase, Domain 1"/>
    <property type="match status" value="1"/>
</dbReference>
<organism evidence="11 12">
    <name type="scientific">Peptoniphilus equinus</name>
    <dbReference type="NCBI Taxonomy" id="3016343"/>
    <lineage>
        <taxon>Bacteria</taxon>
        <taxon>Bacillati</taxon>
        <taxon>Bacillota</taxon>
        <taxon>Tissierellia</taxon>
        <taxon>Tissierellales</taxon>
        <taxon>Peptoniphilaceae</taxon>
        <taxon>Peptoniphilus</taxon>
    </lineage>
</organism>
<dbReference type="InterPro" id="IPR002300">
    <property type="entry name" value="aa-tRNA-synth_Ia"/>
</dbReference>
<evidence type="ECO:0000256" key="3">
    <source>
        <dbReference type="ARBA" id="ARBA00022840"/>
    </source>
</evidence>
<protein>
    <recommendedName>
        <fullName evidence="8">Isoleucine--tRNA ligase</fullName>
        <ecNumber evidence="8">6.1.1.5</ecNumber>
    </recommendedName>
    <alternativeName>
        <fullName evidence="8">Isoleucyl-tRNA synthetase</fullName>
        <shortName evidence="8">IleRS</shortName>
    </alternativeName>
</protein>
<keyword evidence="3 8" id="KW-0067">ATP-binding</keyword>
<evidence type="ECO:0000313" key="11">
    <source>
        <dbReference type="EMBL" id="WBW50481.1"/>
    </source>
</evidence>
<comment type="function">
    <text evidence="6 8">Catalyzes the attachment of isoleucine to tRNA(Ile). As IleRS can inadvertently accommodate and process structurally similar amino acids such as valine, to avoid such errors it has two additional distinct tRNA(Ile)-dependent editing activities. One activity is designated as 'pretransfer' editing and involves the hydrolysis of activated Val-AMP. The other activity is designated 'posttransfer' editing and involves deacylation of mischarged Val-tRNA(Ile).</text>
</comment>
<dbReference type="EMBL" id="CP115667">
    <property type="protein sequence ID" value="WBW50481.1"/>
    <property type="molecule type" value="Genomic_DNA"/>
</dbReference>
<evidence type="ECO:0000256" key="6">
    <source>
        <dbReference type="ARBA" id="ARBA00025217"/>
    </source>
</evidence>
<comment type="domain">
    <text evidence="8">IleRS has two distinct active sites: one for aminoacylation and one for editing. The misactivated valine is translocated from the active site to the editing site, which sterically excludes the correctly activated isoleucine. The single editing site contains two valyl binding pockets, one specific for each substrate (Val-AMP or Val-tRNA(Ile)).</text>
</comment>
<keyword evidence="8" id="KW-0963">Cytoplasm</keyword>
<dbReference type="Proteomes" id="UP001210339">
    <property type="component" value="Chromosome"/>
</dbReference>
<comment type="cofactor">
    <cofactor evidence="8">
        <name>Zn(2+)</name>
        <dbReference type="ChEBI" id="CHEBI:29105"/>
    </cofactor>
</comment>
<dbReference type="Pfam" id="PF19302">
    <property type="entry name" value="DUF5915"/>
    <property type="match status" value="1"/>
</dbReference>
<dbReference type="InterPro" id="IPR033709">
    <property type="entry name" value="Anticodon_Ile_ABEc"/>
</dbReference>
<reference evidence="11 12" key="1">
    <citation type="submission" date="2023-01" db="EMBL/GenBank/DDBJ databases">
        <authorList>
            <person name="Lee S.H."/>
            <person name="Jung H.S."/>
            <person name="Yun J.U."/>
        </authorList>
    </citation>
    <scope>NUCLEOTIDE SEQUENCE [LARGE SCALE GENOMIC DNA]</scope>
    <source>
        <strain evidence="11 12">CBA3646</strain>
    </source>
</reference>
<evidence type="ECO:0000259" key="9">
    <source>
        <dbReference type="Pfam" id="PF00133"/>
    </source>
</evidence>
<dbReference type="GO" id="GO:0004822">
    <property type="term" value="F:isoleucine-tRNA ligase activity"/>
    <property type="evidence" value="ECO:0007669"/>
    <property type="project" value="UniProtKB-EC"/>
</dbReference>
<dbReference type="PANTHER" id="PTHR42780">
    <property type="entry name" value="SOLEUCYL-TRNA SYNTHETASE"/>
    <property type="match status" value="1"/>
</dbReference>
<dbReference type="Pfam" id="PF08264">
    <property type="entry name" value="Anticodon_1"/>
    <property type="match status" value="1"/>
</dbReference>
<comment type="catalytic activity">
    <reaction evidence="7 8">
        <text>tRNA(Ile) + L-isoleucine + ATP = L-isoleucyl-tRNA(Ile) + AMP + diphosphate</text>
        <dbReference type="Rhea" id="RHEA:11060"/>
        <dbReference type="Rhea" id="RHEA-COMP:9666"/>
        <dbReference type="Rhea" id="RHEA-COMP:9695"/>
        <dbReference type="ChEBI" id="CHEBI:30616"/>
        <dbReference type="ChEBI" id="CHEBI:33019"/>
        <dbReference type="ChEBI" id="CHEBI:58045"/>
        <dbReference type="ChEBI" id="CHEBI:78442"/>
        <dbReference type="ChEBI" id="CHEBI:78528"/>
        <dbReference type="ChEBI" id="CHEBI:456215"/>
        <dbReference type="EC" id="6.1.1.5"/>
    </reaction>
</comment>
<dbReference type="InterPro" id="IPR023586">
    <property type="entry name" value="Ile-tRNA-ligase_type2"/>
</dbReference>
<dbReference type="SUPFAM" id="SSF52374">
    <property type="entry name" value="Nucleotidylyl transferase"/>
    <property type="match status" value="1"/>
</dbReference>